<comment type="caution">
    <text evidence="2">The sequence shown here is derived from an EMBL/GenBank/DDBJ whole genome shotgun (WGS) entry which is preliminary data.</text>
</comment>
<feature type="region of interest" description="Disordered" evidence="1">
    <location>
        <begin position="85"/>
        <end position="210"/>
    </location>
</feature>
<feature type="region of interest" description="Disordered" evidence="1">
    <location>
        <begin position="1"/>
        <end position="70"/>
    </location>
</feature>
<accession>A0A8H4NYF8</accession>
<dbReference type="EMBL" id="JAADJG010000078">
    <property type="protein sequence ID" value="KAF4455864.1"/>
    <property type="molecule type" value="Genomic_DNA"/>
</dbReference>
<evidence type="ECO:0000256" key="1">
    <source>
        <dbReference type="SAM" id="MobiDB-lite"/>
    </source>
</evidence>
<reference evidence="2" key="1">
    <citation type="submission" date="2020-01" db="EMBL/GenBank/DDBJ databases">
        <title>Identification and distribution of gene clusters putatively required for synthesis of sphingolipid metabolism inhibitors in phylogenetically diverse species of the filamentous fungus Fusarium.</title>
        <authorList>
            <person name="Kim H.-S."/>
            <person name="Busman M."/>
            <person name="Brown D.W."/>
            <person name="Divon H."/>
            <person name="Uhlig S."/>
            <person name="Proctor R.H."/>
        </authorList>
    </citation>
    <scope>NUCLEOTIDE SEQUENCE</scope>
    <source>
        <strain evidence="2">NRRL 53441</strain>
    </source>
</reference>
<evidence type="ECO:0000313" key="3">
    <source>
        <dbReference type="Proteomes" id="UP000605986"/>
    </source>
</evidence>
<protein>
    <submittedName>
        <fullName evidence="2">Uncharacterized protein</fullName>
    </submittedName>
</protein>
<proteinExistence type="predicted"/>
<feature type="compositionally biased region" description="Low complexity" evidence="1">
    <location>
        <begin position="200"/>
        <end position="210"/>
    </location>
</feature>
<feature type="compositionally biased region" description="Acidic residues" evidence="1">
    <location>
        <begin position="109"/>
        <end position="126"/>
    </location>
</feature>
<sequence length="210" mass="22360">MSSSQYCDKVTEQPRWTKYNFTSHPRPDLLSAPKKSNKADWPNSSLPEKPTVAELTQGEQFESHDHENIPDTDIGIAEYVDSDITCDIDSGDEQLGPHTTGKTPQDAIEIADDTDSDIDSSDESDAELGPSREAGRRASDSGVNSPCCAFGSGSDEGNLGPLARTYPASREQAVSPALDNASPERVPLSMGPVPSRDTTEACATGTAEAT</sequence>
<name>A0A8H4NYF8_9HYPO</name>
<dbReference type="AlphaFoldDB" id="A0A8H4NYF8"/>
<dbReference type="Proteomes" id="UP000605986">
    <property type="component" value="Unassembled WGS sequence"/>
</dbReference>
<gene>
    <name evidence="2" type="ORF">F53441_1896</name>
</gene>
<organism evidence="2 3">
    <name type="scientific">Fusarium austroafricanum</name>
    <dbReference type="NCBI Taxonomy" id="2364996"/>
    <lineage>
        <taxon>Eukaryota</taxon>
        <taxon>Fungi</taxon>
        <taxon>Dikarya</taxon>
        <taxon>Ascomycota</taxon>
        <taxon>Pezizomycotina</taxon>
        <taxon>Sordariomycetes</taxon>
        <taxon>Hypocreomycetidae</taxon>
        <taxon>Hypocreales</taxon>
        <taxon>Nectriaceae</taxon>
        <taxon>Fusarium</taxon>
        <taxon>Fusarium concolor species complex</taxon>
    </lineage>
</organism>
<keyword evidence="3" id="KW-1185">Reference proteome</keyword>
<evidence type="ECO:0000313" key="2">
    <source>
        <dbReference type="EMBL" id="KAF4455864.1"/>
    </source>
</evidence>